<sequence>MTVSLPSTQPATLGLLSSNSAARTSTGDAAVPLTLLGVSPLFTADVALASASAITSALTAAYFVRRCMARGPTPAILALICVNVFALVLQIAEALYVHIGPTFTGIQVAAVFQGSLIRLPWLDRDRLVQPRLVAVVVHLVCCWPPYLQGWAAHYRTDTFSGKWFRICFALYTLMVALFGVALNLLIFSGVRRNITHAPPATGARTTAFSGSRHARVNFLPAFIVVVMLFDIAAFGFFVLSLPLGNEAESNVRFNSLVQISLAFIGAHMSAETIMLEWVVTIFRDEVP</sequence>
<keyword evidence="1" id="KW-0812">Transmembrane</keyword>
<dbReference type="EMBL" id="JADGIZ020000113">
    <property type="protein sequence ID" value="KAL2911400.1"/>
    <property type="molecule type" value="Genomic_DNA"/>
</dbReference>
<keyword evidence="1" id="KW-1133">Transmembrane helix</keyword>
<comment type="caution">
    <text evidence="2">The sequence shown here is derived from an EMBL/GenBank/DDBJ whole genome shotgun (WGS) entry which is preliminary data.</text>
</comment>
<evidence type="ECO:0000256" key="1">
    <source>
        <dbReference type="SAM" id="Phobius"/>
    </source>
</evidence>
<organism evidence="2 3">
    <name type="scientific">Polyrhizophydium stewartii</name>
    <dbReference type="NCBI Taxonomy" id="2732419"/>
    <lineage>
        <taxon>Eukaryota</taxon>
        <taxon>Fungi</taxon>
        <taxon>Fungi incertae sedis</taxon>
        <taxon>Chytridiomycota</taxon>
        <taxon>Chytridiomycota incertae sedis</taxon>
        <taxon>Chytridiomycetes</taxon>
        <taxon>Rhizophydiales</taxon>
        <taxon>Rhizophydiales incertae sedis</taxon>
        <taxon>Polyrhizophydium</taxon>
    </lineage>
</organism>
<accession>A0ABR4MVX1</accession>
<feature type="transmembrane region" description="Helical" evidence="1">
    <location>
        <begin position="163"/>
        <end position="186"/>
    </location>
</feature>
<keyword evidence="1" id="KW-0472">Membrane</keyword>
<feature type="transmembrane region" description="Helical" evidence="1">
    <location>
        <begin position="103"/>
        <end position="121"/>
    </location>
</feature>
<keyword evidence="3" id="KW-1185">Reference proteome</keyword>
<feature type="transmembrane region" description="Helical" evidence="1">
    <location>
        <begin position="259"/>
        <end position="282"/>
    </location>
</feature>
<feature type="transmembrane region" description="Helical" evidence="1">
    <location>
        <begin position="218"/>
        <end position="239"/>
    </location>
</feature>
<feature type="transmembrane region" description="Helical" evidence="1">
    <location>
        <begin position="133"/>
        <end position="151"/>
    </location>
</feature>
<feature type="transmembrane region" description="Helical" evidence="1">
    <location>
        <begin position="76"/>
        <end position="97"/>
    </location>
</feature>
<proteinExistence type="predicted"/>
<protein>
    <submittedName>
        <fullName evidence="2">Uncharacterized protein</fullName>
    </submittedName>
</protein>
<dbReference type="Proteomes" id="UP001527925">
    <property type="component" value="Unassembled WGS sequence"/>
</dbReference>
<reference evidence="2 3" key="1">
    <citation type="submission" date="2023-09" db="EMBL/GenBank/DDBJ databases">
        <title>Pangenome analysis of Batrachochytrium dendrobatidis and related Chytrids.</title>
        <authorList>
            <person name="Yacoub M.N."/>
            <person name="Stajich J.E."/>
            <person name="James T.Y."/>
        </authorList>
    </citation>
    <scope>NUCLEOTIDE SEQUENCE [LARGE SCALE GENOMIC DNA]</scope>
    <source>
        <strain evidence="2 3">JEL0888</strain>
    </source>
</reference>
<name>A0ABR4MVX1_9FUNG</name>
<feature type="transmembrane region" description="Helical" evidence="1">
    <location>
        <begin position="41"/>
        <end position="64"/>
    </location>
</feature>
<evidence type="ECO:0000313" key="3">
    <source>
        <dbReference type="Proteomes" id="UP001527925"/>
    </source>
</evidence>
<evidence type="ECO:0000313" key="2">
    <source>
        <dbReference type="EMBL" id="KAL2911400.1"/>
    </source>
</evidence>
<gene>
    <name evidence="2" type="ORF">HK105_209128</name>
</gene>